<evidence type="ECO:0000313" key="1">
    <source>
        <dbReference type="EMBL" id="VWD01970.1"/>
    </source>
</evidence>
<proteinExistence type="predicted"/>
<protein>
    <submittedName>
        <fullName evidence="1">Uncharacterized protein</fullName>
    </submittedName>
</protein>
<evidence type="ECO:0000313" key="2">
    <source>
        <dbReference type="Proteomes" id="UP000494120"/>
    </source>
</evidence>
<accession>A0ABY6Y0T1</accession>
<keyword evidence="2" id="KW-1185">Reference proteome</keyword>
<comment type="caution">
    <text evidence="1">The sequence shown here is derived from an EMBL/GenBank/DDBJ whole genome shotgun (WGS) entry which is preliminary data.</text>
</comment>
<dbReference type="RefSeq" id="WP_174959661.1">
    <property type="nucleotide sequence ID" value="NZ_CABVQG010000021.1"/>
</dbReference>
<organism evidence="1 2">
    <name type="scientific">Burkholderia aenigmatica</name>
    <dbReference type="NCBI Taxonomy" id="2015348"/>
    <lineage>
        <taxon>Bacteria</taxon>
        <taxon>Pseudomonadati</taxon>
        <taxon>Pseudomonadota</taxon>
        <taxon>Betaproteobacteria</taxon>
        <taxon>Burkholderiales</taxon>
        <taxon>Burkholderiaceae</taxon>
        <taxon>Burkholderia</taxon>
        <taxon>Burkholderia cepacia complex</taxon>
    </lineage>
</organism>
<sequence>MNCKPRDLAYVVRSDFDENLGAVVEVIGNGFMDRGDWTWECKSKRACRCYDYRNGASALVPPGTPFAVPDAWLRPINGVAVTDDVNDEVTA</sequence>
<reference evidence="1 2" key="1">
    <citation type="submission" date="2019-09" db="EMBL/GenBank/DDBJ databases">
        <authorList>
            <person name="Depoorter E."/>
        </authorList>
    </citation>
    <scope>NUCLEOTIDE SEQUENCE [LARGE SCALE GENOMIC DNA]</scope>
    <source>
        <strain evidence="1 2">R-17378</strain>
    </source>
</reference>
<name>A0ABY6Y0T1_9BURK</name>
<gene>
    <name evidence="1" type="ORF">BLA17378_05301</name>
</gene>
<dbReference type="Proteomes" id="UP000494120">
    <property type="component" value="Unassembled WGS sequence"/>
</dbReference>
<dbReference type="EMBL" id="CABVQG010000021">
    <property type="protein sequence ID" value="VWD01970.1"/>
    <property type="molecule type" value="Genomic_DNA"/>
</dbReference>